<protein>
    <recommendedName>
        <fullName evidence="9">Glycosyltransferase RgtA/B/C/D-like domain-containing protein</fullName>
    </recommendedName>
</protein>
<dbReference type="InterPro" id="IPR050297">
    <property type="entry name" value="LipidA_mod_glycosyltrf_83"/>
</dbReference>
<dbReference type="KEGG" id="sbae:DSM104329_03793"/>
<dbReference type="GO" id="GO:0016763">
    <property type="term" value="F:pentosyltransferase activity"/>
    <property type="evidence" value="ECO:0007669"/>
    <property type="project" value="TreeGrafter"/>
</dbReference>
<feature type="transmembrane region" description="Helical" evidence="8">
    <location>
        <begin position="390"/>
        <end position="408"/>
    </location>
</feature>
<sequence length="418" mass="43864">MTRRFVVAILGFMALAFALRLWYASASPIVGTGGDPAWYHGVANRLADGLGFTSPPRTGARVGAPTAFHPPLFPLLLAAGSELGLDSFRQHQAIGCLLGALTVGGIGLIARRLAGEVAGATAAGMAAIYLPLIGDSSTLFSEALYGLTIVGVLLAALRVLERPTVAHAALLGVAVALAALTRGEGLALILLALPLCRRGGPGTGARVAATLGACAIVVAPWAIHSSAAMDRPVLLSTNVGSALAGANCRSTYGSGPLQGSWDLGCLLASGQRRALSPNEAVQSERWRREAVDYARDHAGRVAVVVVVRELRTWSLWKPRDSIRLDAFVFGQPLRWGWWTLASTWVVLALAGYGAVLLWRRSRAELAVLAAPIVLVVAFTAVTYGASRFRAAAEIPLVVLAALAAVELVRRIGRRRAWA</sequence>
<dbReference type="GO" id="GO:0005886">
    <property type="term" value="C:plasma membrane"/>
    <property type="evidence" value="ECO:0007669"/>
    <property type="project" value="UniProtKB-SubCell"/>
</dbReference>
<evidence type="ECO:0000256" key="4">
    <source>
        <dbReference type="ARBA" id="ARBA00022679"/>
    </source>
</evidence>
<proteinExistence type="predicted"/>
<dbReference type="PANTHER" id="PTHR33908:SF11">
    <property type="entry name" value="MEMBRANE PROTEIN"/>
    <property type="match status" value="1"/>
</dbReference>
<dbReference type="AlphaFoldDB" id="A0A9E7C2E9"/>
<keyword evidence="11" id="KW-1185">Reference proteome</keyword>
<keyword evidence="7 8" id="KW-0472">Membrane</keyword>
<feature type="transmembrane region" description="Helical" evidence="8">
    <location>
        <begin position="365"/>
        <end position="384"/>
    </location>
</feature>
<evidence type="ECO:0000256" key="6">
    <source>
        <dbReference type="ARBA" id="ARBA00022989"/>
    </source>
</evidence>
<feature type="domain" description="Glycosyltransferase RgtA/B/C/D-like" evidence="9">
    <location>
        <begin position="69"/>
        <end position="192"/>
    </location>
</feature>
<feature type="transmembrane region" description="Helical" evidence="8">
    <location>
        <begin position="92"/>
        <end position="110"/>
    </location>
</feature>
<dbReference type="PANTHER" id="PTHR33908">
    <property type="entry name" value="MANNOSYLTRANSFERASE YKCB-RELATED"/>
    <property type="match status" value="1"/>
</dbReference>
<feature type="transmembrane region" description="Helical" evidence="8">
    <location>
        <begin position="117"/>
        <end position="133"/>
    </location>
</feature>
<keyword evidence="4" id="KW-0808">Transferase</keyword>
<evidence type="ECO:0000313" key="11">
    <source>
        <dbReference type="Proteomes" id="UP001162834"/>
    </source>
</evidence>
<keyword evidence="6 8" id="KW-1133">Transmembrane helix</keyword>
<dbReference type="RefSeq" id="WP_259311434.1">
    <property type="nucleotide sequence ID" value="NZ_CP087164.1"/>
</dbReference>
<dbReference type="Proteomes" id="UP001162834">
    <property type="component" value="Chromosome"/>
</dbReference>
<dbReference type="GO" id="GO:0009103">
    <property type="term" value="P:lipopolysaccharide biosynthetic process"/>
    <property type="evidence" value="ECO:0007669"/>
    <property type="project" value="UniProtKB-ARBA"/>
</dbReference>
<keyword evidence="3" id="KW-0328">Glycosyltransferase</keyword>
<dbReference type="Pfam" id="PF13231">
    <property type="entry name" value="PMT_2"/>
    <property type="match status" value="1"/>
</dbReference>
<evidence type="ECO:0000256" key="8">
    <source>
        <dbReference type="SAM" id="Phobius"/>
    </source>
</evidence>
<organism evidence="10 11">
    <name type="scientific">Capillimicrobium parvum</name>
    <dbReference type="NCBI Taxonomy" id="2884022"/>
    <lineage>
        <taxon>Bacteria</taxon>
        <taxon>Bacillati</taxon>
        <taxon>Actinomycetota</taxon>
        <taxon>Thermoleophilia</taxon>
        <taxon>Solirubrobacterales</taxon>
        <taxon>Capillimicrobiaceae</taxon>
        <taxon>Capillimicrobium</taxon>
    </lineage>
</organism>
<dbReference type="EMBL" id="CP087164">
    <property type="protein sequence ID" value="UGS37378.1"/>
    <property type="molecule type" value="Genomic_DNA"/>
</dbReference>
<comment type="subcellular location">
    <subcellularLocation>
        <location evidence="1">Cell membrane</location>
        <topology evidence="1">Multi-pass membrane protein</topology>
    </subcellularLocation>
</comment>
<evidence type="ECO:0000256" key="3">
    <source>
        <dbReference type="ARBA" id="ARBA00022676"/>
    </source>
</evidence>
<reference evidence="10" key="1">
    <citation type="journal article" date="2022" name="Int. J. Syst. Evol. Microbiol.">
        <title>Pseudomonas aegrilactucae sp. nov. and Pseudomonas morbosilactucae sp. nov., pathogens causing bacterial rot of lettuce in Japan.</title>
        <authorList>
            <person name="Sawada H."/>
            <person name="Fujikawa T."/>
            <person name="Satou M."/>
        </authorList>
    </citation>
    <scope>NUCLEOTIDE SEQUENCE</scope>
    <source>
        <strain evidence="10">0166_1</strain>
    </source>
</reference>
<name>A0A9E7C2E9_9ACTN</name>
<evidence type="ECO:0000313" key="10">
    <source>
        <dbReference type="EMBL" id="UGS37378.1"/>
    </source>
</evidence>
<evidence type="ECO:0000256" key="2">
    <source>
        <dbReference type="ARBA" id="ARBA00022475"/>
    </source>
</evidence>
<feature type="transmembrane region" description="Helical" evidence="8">
    <location>
        <begin position="336"/>
        <end position="358"/>
    </location>
</feature>
<keyword evidence="2" id="KW-1003">Cell membrane</keyword>
<keyword evidence="5 8" id="KW-0812">Transmembrane</keyword>
<evidence type="ECO:0000256" key="5">
    <source>
        <dbReference type="ARBA" id="ARBA00022692"/>
    </source>
</evidence>
<evidence type="ECO:0000259" key="9">
    <source>
        <dbReference type="Pfam" id="PF13231"/>
    </source>
</evidence>
<feature type="transmembrane region" description="Helical" evidence="8">
    <location>
        <begin position="169"/>
        <end position="193"/>
    </location>
</feature>
<gene>
    <name evidence="10" type="ORF">DSM104329_03793</name>
</gene>
<feature type="transmembrane region" description="Helical" evidence="8">
    <location>
        <begin position="139"/>
        <end position="157"/>
    </location>
</feature>
<dbReference type="InterPro" id="IPR038731">
    <property type="entry name" value="RgtA/B/C-like"/>
</dbReference>
<evidence type="ECO:0000256" key="1">
    <source>
        <dbReference type="ARBA" id="ARBA00004651"/>
    </source>
</evidence>
<evidence type="ECO:0000256" key="7">
    <source>
        <dbReference type="ARBA" id="ARBA00023136"/>
    </source>
</evidence>
<accession>A0A9E7C2E9</accession>